<feature type="transmembrane region" description="Helical" evidence="1">
    <location>
        <begin position="15"/>
        <end position="36"/>
    </location>
</feature>
<keyword evidence="3" id="KW-1185">Reference proteome</keyword>
<sequence>MRRTAWLMMEVPLVWPWQVCWAYFILSTLSCPVISFQPFTHQTCAFKLQFGLSGLWLNWIPALLLTVKTQTGFY</sequence>
<reference evidence="2" key="1">
    <citation type="thesis" date="2020" institute="ProQuest LLC" country="789 East Eisenhower Parkway, Ann Arbor, MI, USA">
        <title>Comparative Genomics and Chromosome Evolution.</title>
        <authorList>
            <person name="Mudd A.B."/>
        </authorList>
    </citation>
    <scope>NUCLEOTIDE SEQUENCE</scope>
    <source>
        <strain evidence="2">Female2</strain>
        <tissue evidence="2">Blood</tissue>
    </source>
</reference>
<accession>A0A8T2J324</accession>
<protein>
    <submittedName>
        <fullName evidence="2">Uncharacterized protein</fullName>
    </submittedName>
</protein>
<evidence type="ECO:0000313" key="3">
    <source>
        <dbReference type="Proteomes" id="UP000812440"/>
    </source>
</evidence>
<keyword evidence="1" id="KW-0812">Transmembrane</keyword>
<dbReference type="PROSITE" id="PS51257">
    <property type="entry name" value="PROKAR_LIPOPROTEIN"/>
    <property type="match status" value="1"/>
</dbReference>
<dbReference type="EMBL" id="JAACNH010000007">
    <property type="protein sequence ID" value="KAG8438213.1"/>
    <property type="molecule type" value="Genomic_DNA"/>
</dbReference>
<feature type="transmembrane region" description="Helical" evidence="1">
    <location>
        <begin position="48"/>
        <end position="67"/>
    </location>
</feature>
<name>A0A8T2J324_9PIPI</name>
<dbReference type="AlphaFoldDB" id="A0A8T2J324"/>
<evidence type="ECO:0000313" key="2">
    <source>
        <dbReference type="EMBL" id="KAG8438213.1"/>
    </source>
</evidence>
<organism evidence="2 3">
    <name type="scientific">Hymenochirus boettgeri</name>
    <name type="common">Congo dwarf clawed frog</name>
    <dbReference type="NCBI Taxonomy" id="247094"/>
    <lineage>
        <taxon>Eukaryota</taxon>
        <taxon>Metazoa</taxon>
        <taxon>Chordata</taxon>
        <taxon>Craniata</taxon>
        <taxon>Vertebrata</taxon>
        <taxon>Euteleostomi</taxon>
        <taxon>Amphibia</taxon>
        <taxon>Batrachia</taxon>
        <taxon>Anura</taxon>
        <taxon>Pipoidea</taxon>
        <taxon>Pipidae</taxon>
        <taxon>Pipinae</taxon>
        <taxon>Hymenochirus</taxon>
    </lineage>
</organism>
<keyword evidence="1" id="KW-1133">Transmembrane helix</keyword>
<proteinExistence type="predicted"/>
<gene>
    <name evidence="2" type="ORF">GDO86_008775</name>
</gene>
<dbReference type="Proteomes" id="UP000812440">
    <property type="component" value="Chromosome 4"/>
</dbReference>
<comment type="caution">
    <text evidence="2">The sequence shown here is derived from an EMBL/GenBank/DDBJ whole genome shotgun (WGS) entry which is preliminary data.</text>
</comment>
<evidence type="ECO:0000256" key="1">
    <source>
        <dbReference type="SAM" id="Phobius"/>
    </source>
</evidence>
<keyword evidence="1" id="KW-0472">Membrane</keyword>